<evidence type="ECO:0000256" key="9">
    <source>
        <dbReference type="ARBA" id="ARBA00022679"/>
    </source>
</evidence>
<dbReference type="EC" id="2.7.8.26" evidence="5 19"/>
<feature type="transmembrane region" description="Helical" evidence="19">
    <location>
        <begin position="203"/>
        <end position="222"/>
    </location>
</feature>
<accession>A0ABQ3JEE5</accession>
<evidence type="ECO:0000256" key="11">
    <source>
        <dbReference type="ARBA" id="ARBA00022842"/>
    </source>
</evidence>
<keyword evidence="9 19" id="KW-0808">Transferase</keyword>
<dbReference type="Pfam" id="PF02654">
    <property type="entry name" value="CobS"/>
    <property type="match status" value="1"/>
</dbReference>
<dbReference type="InterPro" id="IPR003805">
    <property type="entry name" value="CobS"/>
</dbReference>
<evidence type="ECO:0000313" key="20">
    <source>
        <dbReference type="EMBL" id="GHF21162.1"/>
    </source>
</evidence>
<name>A0ABQ3JEE5_9PSEU</name>
<feature type="transmembrane region" description="Helical" evidence="19">
    <location>
        <begin position="117"/>
        <end position="137"/>
    </location>
</feature>
<feature type="transmembrane region" description="Helical" evidence="19">
    <location>
        <begin position="60"/>
        <end position="78"/>
    </location>
</feature>
<evidence type="ECO:0000256" key="2">
    <source>
        <dbReference type="ARBA" id="ARBA00004651"/>
    </source>
</evidence>
<feature type="transmembrane region" description="Helical" evidence="19">
    <location>
        <begin position="31"/>
        <end position="54"/>
    </location>
</feature>
<dbReference type="PANTHER" id="PTHR34148:SF1">
    <property type="entry name" value="ADENOSYLCOBINAMIDE-GDP RIBAZOLETRANSFERASE"/>
    <property type="match status" value="1"/>
</dbReference>
<keyword evidence="7 19" id="KW-1003">Cell membrane</keyword>
<comment type="similarity">
    <text evidence="4 19">Belongs to the CobS family.</text>
</comment>
<evidence type="ECO:0000256" key="4">
    <source>
        <dbReference type="ARBA" id="ARBA00010561"/>
    </source>
</evidence>
<dbReference type="Proteomes" id="UP000605897">
    <property type="component" value="Unassembled WGS sequence"/>
</dbReference>
<gene>
    <name evidence="19 20" type="primary">cobS</name>
    <name evidence="20" type="ORF">GCM10017786_63850</name>
</gene>
<evidence type="ECO:0000256" key="16">
    <source>
        <dbReference type="ARBA" id="ARBA00032853"/>
    </source>
</evidence>
<keyword evidence="13 19" id="KW-0472">Membrane</keyword>
<evidence type="ECO:0000256" key="19">
    <source>
        <dbReference type="HAMAP-Rule" id="MF_00719"/>
    </source>
</evidence>
<evidence type="ECO:0000256" key="8">
    <source>
        <dbReference type="ARBA" id="ARBA00022573"/>
    </source>
</evidence>
<keyword evidence="11 19" id="KW-0460">Magnesium</keyword>
<keyword evidence="21" id="KW-1185">Reference proteome</keyword>
<comment type="function">
    <text evidence="14 19">Joins adenosylcobinamide-GDP and alpha-ribazole to generate adenosylcobalamin (Ado-cobalamin). Also synthesizes adenosylcobalamin 5'-phosphate from adenosylcobinamide-GDP and alpha-ribazole 5'-phosphate.</text>
</comment>
<comment type="caution">
    <text evidence="20">The sequence shown here is derived from an EMBL/GenBank/DDBJ whole genome shotgun (WGS) entry which is preliminary data.</text>
</comment>
<keyword evidence="8 19" id="KW-0169">Cobalamin biosynthesis</keyword>
<evidence type="ECO:0000256" key="7">
    <source>
        <dbReference type="ARBA" id="ARBA00022475"/>
    </source>
</evidence>
<evidence type="ECO:0000256" key="18">
    <source>
        <dbReference type="ARBA" id="ARBA00049504"/>
    </source>
</evidence>
<comment type="catalytic activity">
    <reaction evidence="18 19">
        <text>alpha-ribazole 5'-phosphate + adenosylcob(III)inamide-GDP = adenosylcob(III)alamin 5'-phosphate + GMP + H(+)</text>
        <dbReference type="Rhea" id="RHEA:23560"/>
        <dbReference type="ChEBI" id="CHEBI:15378"/>
        <dbReference type="ChEBI" id="CHEBI:57918"/>
        <dbReference type="ChEBI" id="CHEBI:58115"/>
        <dbReference type="ChEBI" id="CHEBI:60487"/>
        <dbReference type="ChEBI" id="CHEBI:60493"/>
        <dbReference type="EC" id="2.7.8.26"/>
    </reaction>
</comment>
<keyword evidence="12 19" id="KW-1133">Transmembrane helix</keyword>
<evidence type="ECO:0000256" key="17">
    <source>
        <dbReference type="ARBA" id="ARBA00048623"/>
    </source>
</evidence>
<evidence type="ECO:0000256" key="10">
    <source>
        <dbReference type="ARBA" id="ARBA00022692"/>
    </source>
</evidence>
<evidence type="ECO:0000256" key="1">
    <source>
        <dbReference type="ARBA" id="ARBA00001946"/>
    </source>
</evidence>
<evidence type="ECO:0000256" key="5">
    <source>
        <dbReference type="ARBA" id="ARBA00013200"/>
    </source>
</evidence>
<comment type="catalytic activity">
    <reaction evidence="17 19">
        <text>alpha-ribazole + adenosylcob(III)inamide-GDP = adenosylcob(III)alamin + GMP + H(+)</text>
        <dbReference type="Rhea" id="RHEA:16049"/>
        <dbReference type="ChEBI" id="CHEBI:10329"/>
        <dbReference type="ChEBI" id="CHEBI:15378"/>
        <dbReference type="ChEBI" id="CHEBI:18408"/>
        <dbReference type="ChEBI" id="CHEBI:58115"/>
        <dbReference type="ChEBI" id="CHEBI:60487"/>
        <dbReference type="EC" id="2.7.8.26"/>
    </reaction>
</comment>
<proteinExistence type="inferred from homology"/>
<keyword evidence="10 19" id="KW-0812">Transmembrane</keyword>
<dbReference type="HAMAP" id="MF_00719">
    <property type="entry name" value="CobS"/>
    <property type="match status" value="1"/>
</dbReference>
<comment type="subcellular location">
    <subcellularLocation>
        <location evidence="2 19">Cell membrane</location>
        <topology evidence="2 19">Multi-pass membrane protein</topology>
    </subcellularLocation>
</comment>
<evidence type="ECO:0000256" key="12">
    <source>
        <dbReference type="ARBA" id="ARBA00022989"/>
    </source>
</evidence>
<reference evidence="21" key="1">
    <citation type="journal article" date="2019" name="Int. J. Syst. Evol. Microbiol.">
        <title>The Global Catalogue of Microorganisms (GCM) 10K type strain sequencing project: providing services to taxonomists for standard genome sequencing and annotation.</title>
        <authorList>
            <consortium name="The Broad Institute Genomics Platform"/>
            <consortium name="The Broad Institute Genome Sequencing Center for Infectious Disease"/>
            <person name="Wu L."/>
            <person name="Ma J."/>
        </authorList>
    </citation>
    <scope>NUCLEOTIDE SEQUENCE [LARGE SCALE GENOMIC DNA]</scope>
    <source>
        <strain evidence="21">CGMCC 4.7677</strain>
    </source>
</reference>
<organism evidence="20 21">
    <name type="scientific">Amycolatopsis deserti</name>
    <dbReference type="NCBI Taxonomy" id="185696"/>
    <lineage>
        <taxon>Bacteria</taxon>
        <taxon>Bacillati</taxon>
        <taxon>Actinomycetota</taxon>
        <taxon>Actinomycetes</taxon>
        <taxon>Pseudonocardiales</taxon>
        <taxon>Pseudonocardiaceae</taxon>
        <taxon>Amycolatopsis</taxon>
    </lineage>
</organism>
<evidence type="ECO:0000256" key="15">
    <source>
        <dbReference type="ARBA" id="ARBA00032605"/>
    </source>
</evidence>
<evidence type="ECO:0000256" key="3">
    <source>
        <dbReference type="ARBA" id="ARBA00004663"/>
    </source>
</evidence>
<evidence type="ECO:0000256" key="14">
    <source>
        <dbReference type="ARBA" id="ARBA00025228"/>
    </source>
</evidence>
<comment type="cofactor">
    <cofactor evidence="1 19">
        <name>Mg(2+)</name>
        <dbReference type="ChEBI" id="CHEBI:18420"/>
    </cofactor>
</comment>
<evidence type="ECO:0000313" key="21">
    <source>
        <dbReference type="Proteomes" id="UP000605897"/>
    </source>
</evidence>
<evidence type="ECO:0000256" key="13">
    <source>
        <dbReference type="ARBA" id="ARBA00023136"/>
    </source>
</evidence>
<comment type="pathway">
    <text evidence="3 19">Cofactor biosynthesis; adenosylcobalamin biosynthesis; adenosylcobalamin from cob(II)yrinate a,c-diamide: step 7/7.</text>
</comment>
<dbReference type="EMBL" id="BNAU01000009">
    <property type="protein sequence ID" value="GHF21162.1"/>
    <property type="molecule type" value="Genomic_DNA"/>
</dbReference>
<protein>
    <recommendedName>
        <fullName evidence="6 19">Adenosylcobinamide-GDP ribazoletransferase</fullName>
        <ecNumber evidence="5 19">2.7.8.26</ecNumber>
    </recommendedName>
    <alternativeName>
        <fullName evidence="16 19">Cobalamin synthase</fullName>
    </alternativeName>
    <alternativeName>
        <fullName evidence="15 19">Cobalamin-5'-phosphate synthase</fullName>
    </alternativeName>
</protein>
<evidence type="ECO:0000256" key="6">
    <source>
        <dbReference type="ARBA" id="ARBA00015850"/>
    </source>
</evidence>
<dbReference type="PANTHER" id="PTHR34148">
    <property type="entry name" value="ADENOSYLCOBINAMIDE-GDP RIBAZOLETRANSFERASE"/>
    <property type="match status" value="1"/>
</dbReference>
<sequence length="253" mass="24860">MPERVSDALRMALGTLTALPVPAPRVIDRRVAAGAMLLAPLAAVPLAVLAGLVVLAGDALGLPALAVAGLAVGAVGLASRGLHLDGLADTADGLGASFDRTRALEIMRRGDSGPTGVATLVLVLIIQCGALGGAISAGHGVTAAVTGTLVSRWVLALCCTRGVPSARPDGLGATVAGSIRPPWTAATLCAAAGLATLAPGLEWWRGPLAVAAAFAAAGLVLWRCTARLGGITGDVLGACVEIAAATSWLALAP</sequence>